<gene>
    <name evidence="1" type="ORF">FA13DRAFT_1778684</name>
</gene>
<reference evidence="1 2" key="1">
    <citation type="journal article" date="2019" name="Nat. Ecol. Evol.">
        <title>Megaphylogeny resolves global patterns of mushroom evolution.</title>
        <authorList>
            <person name="Varga T."/>
            <person name="Krizsan K."/>
            <person name="Foldi C."/>
            <person name="Dima B."/>
            <person name="Sanchez-Garcia M."/>
            <person name="Sanchez-Ramirez S."/>
            <person name="Szollosi G.J."/>
            <person name="Szarkandi J.G."/>
            <person name="Papp V."/>
            <person name="Albert L."/>
            <person name="Andreopoulos W."/>
            <person name="Angelini C."/>
            <person name="Antonin V."/>
            <person name="Barry K.W."/>
            <person name="Bougher N.L."/>
            <person name="Buchanan P."/>
            <person name="Buyck B."/>
            <person name="Bense V."/>
            <person name="Catcheside P."/>
            <person name="Chovatia M."/>
            <person name="Cooper J."/>
            <person name="Damon W."/>
            <person name="Desjardin D."/>
            <person name="Finy P."/>
            <person name="Geml J."/>
            <person name="Haridas S."/>
            <person name="Hughes K."/>
            <person name="Justo A."/>
            <person name="Karasinski D."/>
            <person name="Kautmanova I."/>
            <person name="Kiss B."/>
            <person name="Kocsube S."/>
            <person name="Kotiranta H."/>
            <person name="LaButti K.M."/>
            <person name="Lechner B.E."/>
            <person name="Liimatainen K."/>
            <person name="Lipzen A."/>
            <person name="Lukacs Z."/>
            <person name="Mihaltcheva S."/>
            <person name="Morgado L.N."/>
            <person name="Niskanen T."/>
            <person name="Noordeloos M.E."/>
            <person name="Ohm R.A."/>
            <person name="Ortiz-Santana B."/>
            <person name="Ovrebo C."/>
            <person name="Racz N."/>
            <person name="Riley R."/>
            <person name="Savchenko A."/>
            <person name="Shiryaev A."/>
            <person name="Soop K."/>
            <person name="Spirin V."/>
            <person name="Szebenyi C."/>
            <person name="Tomsovsky M."/>
            <person name="Tulloss R.E."/>
            <person name="Uehling J."/>
            <person name="Grigoriev I.V."/>
            <person name="Vagvolgyi C."/>
            <person name="Papp T."/>
            <person name="Martin F.M."/>
            <person name="Miettinen O."/>
            <person name="Hibbett D.S."/>
            <person name="Nagy L.G."/>
        </authorList>
    </citation>
    <scope>NUCLEOTIDE SEQUENCE [LARGE SCALE GENOMIC DNA]</scope>
    <source>
        <strain evidence="1 2">FP101781</strain>
    </source>
</reference>
<dbReference type="AlphaFoldDB" id="A0A4Y7SLD7"/>
<dbReference type="EMBL" id="QPFP01000089">
    <property type="protein sequence ID" value="TEB22572.1"/>
    <property type="molecule type" value="Genomic_DNA"/>
</dbReference>
<dbReference type="Proteomes" id="UP000298030">
    <property type="component" value="Unassembled WGS sequence"/>
</dbReference>
<sequence>MESPESIPKLLDLKKRIQERYTLRQLEELLQFFRIPTQHNVDRQCIGVLPCLAALQDVASACHSSSMAAPTAKRISSALDGIIYWMCIAMHVPFNRGDRASQDVSWRMDISRSYPIHSASLIILTKLALLDVGIWQKISFDPVVLDLRCVMWNVATRDGAPLLYSAGYHTVKGQGHEPDISLTALILKKNCTGLAAALQRRAVCDPKLFFTRAAQRMDLLGRLNSLPHLSHLPELNVEVFNVSRVIATTNSLVNTEPDLAKVMLEIGAPGKFVEALEEAAYRYLLCSSLTPADRTTCLERTISCAKLVVARSTLRPEFYLPTMKDLIEKGVINVLGYCLNMTSTPSLEEGIGQEELSEQCEALVRNILPWATSPELVSPLRSAVEGETHSRLRQYKPCAICSPIALVNVRGKIGKRGIEMNAATCARTTSVRFYTTESKAPPTNALRKHQAKRTPLALGTLITREHFTRRFLGMFFTDEGGRFQRDQGEAAQHIAWMEVVYTIDPGDTIEPMSIDPLPDFVEATIPLLPLYLMKRFKDIVDRLVSSNSPGSTERSRTMCMVNATYDTGRGYEANIIALLQNEKVGAYPGDPFPSFDIEASMFFTCPVRDRLKAVITTKGSLFPGTSYVAKNVGRGFKIAKVFAESQYRSTSSRTRGGQDLTSNSGYTRPSTPFDYYCSVKHQQLAIPGVF</sequence>
<evidence type="ECO:0000313" key="1">
    <source>
        <dbReference type="EMBL" id="TEB22572.1"/>
    </source>
</evidence>
<organism evidence="1 2">
    <name type="scientific">Coprinellus micaceus</name>
    <name type="common">Glistening ink-cap mushroom</name>
    <name type="synonym">Coprinus micaceus</name>
    <dbReference type="NCBI Taxonomy" id="71717"/>
    <lineage>
        <taxon>Eukaryota</taxon>
        <taxon>Fungi</taxon>
        <taxon>Dikarya</taxon>
        <taxon>Basidiomycota</taxon>
        <taxon>Agaricomycotina</taxon>
        <taxon>Agaricomycetes</taxon>
        <taxon>Agaricomycetidae</taxon>
        <taxon>Agaricales</taxon>
        <taxon>Agaricineae</taxon>
        <taxon>Psathyrellaceae</taxon>
        <taxon>Coprinellus</taxon>
    </lineage>
</organism>
<evidence type="ECO:0000313" key="2">
    <source>
        <dbReference type="Proteomes" id="UP000298030"/>
    </source>
</evidence>
<proteinExistence type="predicted"/>
<comment type="caution">
    <text evidence="1">The sequence shown here is derived from an EMBL/GenBank/DDBJ whole genome shotgun (WGS) entry which is preliminary data.</text>
</comment>
<keyword evidence="2" id="KW-1185">Reference proteome</keyword>
<name>A0A4Y7SLD7_COPMI</name>
<dbReference type="OrthoDB" id="2818817at2759"/>
<protein>
    <submittedName>
        <fullName evidence="1">Uncharacterized protein</fullName>
    </submittedName>
</protein>
<accession>A0A4Y7SLD7</accession>